<dbReference type="Gene3D" id="1.20.120.1630">
    <property type="match status" value="1"/>
</dbReference>
<reference evidence="8" key="1">
    <citation type="submission" date="2020-06" db="EMBL/GenBank/DDBJ databases">
        <authorList>
            <person name="Li T."/>
            <person name="Hu X."/>
            <person name="Zhang T."/>
            <person name="Song X."/>
            <person name="Zhang H."/>
            <person name="Dai N."/>
            <person name="Sheng W."/>
            <person name="Hou X."/>
            <person name="Wei L."/>
        </authorList>
    </citation>
    <scope>NUCLEOTIDE SEQUENCE</scope>
    <source>
        <strain evidence="8">G02</strain>
        <tissue evidence="8">Leaf</tissue>
    </source>
</reference>
<dbReference type="PANTHER" id="PTHR10556:SF54">
    <property type="entry name" value="VERY-LONG-CHAIN ENOYL-COA REDUCTASE-LIKE"/>
    <property type="match status" value="1"/>
</dbReference>
<accession>A0AAW2NCQ8</accession>
<sequence>MNGKIPTHKGPTSGRSYRRNLSLSHNDKLTTNSKFIIPPEFQGTPIHLHQSLLRADPFGCRLFGISEAIGKHLNYSKFWNSGSDKSTQVLLPSKVGMLIAYTPSLLAGVASFWVFSGSDDDGGIRFLMLKSAITIHFLKRDLEVLFLHKFSGHMVLNTALIISSTYLSSAASMIYIQHRVQGFPEPPVDLKYLGLLVFVVGIVGNFYHHYLLSKLRDKNVKGYTIPRGGLFSLVICPHYLFEILTFIGFSLISQTLFSYLCAAGSAAYLLARSRATRNWYRSKFEDFPKNVKALIPYVL</sequence>
<feature type="domain" description="3-oxo-5-alpha-steroid 4-dehydrogenase C-terminal" evidence="7">
    <location>
        <begin position="190"/>
        <end position="299"/>
    </location>
</feature>
<evidence type="ECO:0000256" key="1">
    <source>
        <dbReference type="ARBA" id="ARBA00004141"/>
    </source>
</evidence>
<dbReference type="GO" id="GO:0016020">
    <property type="term" value="C:membrane"/>
    <property type="evidence" value="ECO:0007669"/>
    <property type="project" value="UniProtKB-SubCell"/>
</dbReference>
<feature type="transmembrane region" description="Helical" evidence="6">
    <location>
        <begin position="247"/>
        <end position="271"/>
    </location>
</feature>
<evidence type="ECO:0000259" key="7">
    <source>
        <dbReference type="Pfam" id="PF02544"/>
    </source>
</evidence>
<dbReference type="PANTHER" id="PTHR10556">
    <property type="entry name" value="3-OXO-5-ALPHA-STEROID 4-DEHYDROGENASE"/>
    <property type="match status" value="1"/>
</dbReference>
<reference evidence="8" key="2">
    <citation type="journal article" date="2024" name="Plant">
        <title>Genomic evolution and insights into agronomic trait innovations of Sesamum species.</title>
        <authorList>
            <person name="Miao H."/>
            <person name="Wang L."/>
            <person name="Qu L."/>
            <person name="Liu H."/>
            <person name="Sun Y."/>
            <person name="Le M."/>
            <person name="Wang Q."/>
            <person name="Wei S."/>
            <person name="Zheng Y."/>
            <person name="Lin W."/>
            <person name="Duan Y."/>
            <person name="Cao H."/>
            <person name="Xiong S."/>
            <person name="Wang X."/>
            <person name="Wei L."/>
            <person name="Li C."/>
            <person name="Ma Q."/>
            <person name="Ju M."/>
            <person name="Zhao R."/>
            <person name="Li G."/>
            <person name="Mu C."/>
            <person name="Tian Q."/>
            <person name="Mei H."/>
            <person name="Zhang T."/>
            <person name="Gao T."/>
            <person name="Zhang H."/>
        </authorList>
    </citation>
    <scope>NUCLEOTIDE SEQUENCE</scope>
    <source>
        <strain evidence="8">G02</strain>
    </source>
</reference>
<evidence type="ECO:0000256" key="2">
    <source>
        <dbReference type="ARBA" id="ARBA00007742"/>
    </source>
</evidence>
<dbReference type="InterPro" id="IPR001104">
    <property type="entry name" value="3-oxo-5_a-steroid_4-DH_C"/>
</dbReference>
<dbReference type="GO" id="GO:0006629">
    <property type="term" value="P:lipid metabolic process"/>
    <property type="evidence" value="ECO:0007669"/>
    <property type="project" value="InterPro"/>
</dbReference>
<comment type="subcellular location">
    <subcellularLocation>
        <location evidence="1">Membrane</location>
        <topology evidence="1">Multi-pass membrane protein</topology>
    </subcellularLocation>
</comment>
<dbReference type="Pfam" id="PF02544">
    <property type="entry name" value="Steroid_dh"/>
    <property type="match status" value="1"/>
</dbReference>
<dbReference type="InterPro" id="IPR039357">
    <property type="entry name" value="SRD5A/TECR"/>
</dbReference>
<evidence type="ECO:0000256" key="5">
    <source>
        <dbReference type="ARBA" id="ARBA00023136"/>
    </source>
</evidence>
<evidence type="ECO:0000256" key="6">
    <source>
        <dbReference type="SAM" id="Phobius"/>
    </source>
</evidence>
<protein>
    <submittedName>
        <fullName evidence="8">Very-long-chain enoyl-CoA reductase</fullName>
    </submittedName>
</protein>
<feature type="transmembrane region" description="Helical" evidence="6">
    <location>
        <begin position="159"/>
        <end position="178"/>
    </location>
</feature>
<dbReference type="EMBL" id="JACGWJ010000020">
    <property type="protein sequence ID" value="KAL0340674.1"/>
    <property type="molecule type" value="Genomic_DNA"/>
</dbReference>
<gene>
    <name evidence="8" type="ORF">Sradi_4584200</name>
</gene>
<dbReference type="GO" id="GO:0016627">
    <property type="term" value="F:oxidoreductase activity, acting on the CH-CH group of donors"/>
    <property type="evidence" value="ECO:0007669"/>
    <property type="project" value="InterPro"/>
</dbReference>
<organism evidence="8">
    <name type="scientific">Sesamum radiatum</name>
    <name type="common">Black benniseed</name>
    <dbReference type="NCBI Taxonomy" id="300843"/>
    <lineage>
        <taxon>Eukaryota</taxon>
        <taxon>Viridiplantae</taxon>
        <taxon>Streptophyta</taxon>
        <taxon>Embryophyta</taxon>
        <taxon>Tracheophyta</taxon>
        <taxon>Spermatophyta</taxon>
        <taxon>Magnoliopsida</taxon>
        <taxon>eudicotyledons</taxon>
        <taxon>Gunneridae</taxon>
        <taxon>Pentapetalae</taxon>
        <taxon>asterids</taxon>
        <taxon>lamiids</taxon>
        <taxon>Lamiales</taxon>
        <taxon>Pedaliaceae</taxon>
        <taxon>Sesamum</taxon>
    </lineage>
</organism>
<comment type="similarity">
    <text evidence="2">Belongs to the steroid 5-alpha reductase family.</text>
</comment>
<keyword evidence="5 6" id="KW-0472">Membrane</keyword>
<keyword evidence="4 6" id="KW-1133">Transmembrane helix</keyword>
<feature type="transmembrane region" description="Helical" evidence="6">
    <location>
        <begin position="95"/>
        <end position="116"/>
    </location>
</feature>
<evidence type="ECO:0000256" key="3">
    <source>
        <dbReference type="ARBA" id="ARBA00022692"/>
    </source>
</evidence>
<dbReference type="FunFam" id="1.20.120.1630:FF:000017">
    <property type="entry name" value="3-oxo-5-alpha-steroid 4-dehydrogenase family protein"/>
    <property type="match status" value="1"/>
</dbReference>
<comment type="caution">
    <text evidence="8">The sequence shown here is derived from an EMBL/GenBank/DDBJ whole genome shotgun (WGS) entry which is preliminary data.</text>
</comment>
<evidence type="ECO:0000313" key="8">
    <source>
        <dbReference type="EMBL" id="KAL0340674.1"/>
    </source>
</evidence>
<feature type="transmembrane region" description="Helical" evidence="6">
    <location>
        <begin position="224"/>
        <end position="241"/>
    </location>
</feature>
<evidence type="ECO:0000256" key="4">
    <source>
        <dbReference type="ARBA" id="ARBA00022989"/>
    </source>
</evidence>
<keyword evidence="3 6" id="KW-0812">Transmembrane</keyword>
<feature type="transmembrane region" description="Helical" evidence="6">
    <location>
        <begin position="190"/>
        <end position="212"/>
    </location>
</feature>
<name>A0AAW2NCQ8_SESRA</name>
<dbReference type="PROSITE" id="PS50244">
    <property type="entry name" value="S5A_REDUCTASE"/>
    <property type="match status" value="1"/>
</dbReference>
<dbReference type="AlphaFoldDB" id="A0AAW2NCQ8"/>
<proteinExistence type="inferred from homology"/>